<dbReference type="Proteomes" id="UP000813463">
    <property type="component" value="Chromosome 3"/>
</dbReference>
<evidence type="ECO:0000256" key="4">
    <source>
        <dbReference type="ARBA" id="ARBA00022989"/>
    </source>
</evidence>
<dbReference type="SUPFAM" id="SSF52091">
    <property type="entry name" value="SpoIIaa-like"/>
    <property type="match status" value="1"/>
</dbReference>
<evidence type="ECO:0000256" key="3">
    <source>
        <dbReference type="ARBA" id="ARBA00022692"/>
    </source>
</evidence>
<organism evidence="8 9">
    <name type="scientific">Spinacia oleracea</name>
    <name type="common">Spinach</name>
    <dbReference type="NCBI Taxonomy" id="3562"/>
    <lineage>
        <taxon>Eukaryota</taxon>
        <taxon>Viridiplantae</taxon>
        <taxon>Streptophyta</taxon>
        <taxon>Embryophyta</taxon>
        <taxon>Tracheophyta</taxon>
        <taxon>Spermatophyta</taxon>
        <taxon>Magnoliopsida</taxon>
        <taxon>eudicotyledons</taxon>
        <taxon>Gunneridae</taxon>
        <taxon>Pentapetalae</taxon>
        <taxon>Caryophyllales</taxon>
        <taxon>Chenopodiaceae</taxon>
        <taxon>Chenopodioideae</taxon>
        <taxon>Anserineae</taxon>
        <taxon>Spinacia</taxon>
    </lineage>
</organism>
<keyword evidence="8" id="KW-1185">Reference proteome</keyword>
<feature type="transmembrane region" description="Helical" evidence="6">
    <location>
        <begin position="68"/>
        <end position="84"/>
    </location>
</feature>
<name>A0A9R0JDH4_SPIOL</name>
<dbReference type="CDD" id="cd07042">
    <property type="entry name" value="STAS_SulP_like_sulfate_transporter"/>
    <property type="match status" value="1"/>
</dbReference>
<dbReference type="NCBIfam" id="TIGR00815">
    <property type="entry name" value="sulP"/>
    <property type="match status" value="1"/>
</dbReference>
<dbReference type="PROSITE" id="PS50801">
    <property type="entry name" value="STAS"/>
    <property type="match status" value="1"/>
</dbReference>
<dbReference type="RefSeq" id="XP_021864933.1">
    <property type="nucleotide sequence ID" value="XM_022009241.2"/>
</dbReference>
<keyword evidence="4 6" id="KW-1133">Transmembrane helix</keyword>
<gene>
    <name evidence="9" type="primary">LOC110803703</name>
</gene>
<dbReference type="InterPro" id="IPR036513">
    <property type="entry name" value="STAS_dom_sf"/>
</dbReference>
<feature type="transmembrane region" description="Helical" evidence="6">
    <location>
        <begin position="257"/>
        <end position="279"/>
    </location>
</feature>
<dbReference type="PANTHER" id="PTHR11814">
    <property type="entry name" value="SULFATE TRANSPORTER"/>
    <property type="match status" value="1"/>
</dbReference>
<feature type="transmembrane region" description="Helical" evidence="6">
    <location>
        <begin position="229"/>
        <end position="251"/>
    </location>
</feature>
<dbReference type="KEGG" id="soe:110803703"/>
<keyword evidence="5 6" id="KW-0472">Membrane</keyword>
<dbReference type="Gene3D" id="3.30.750.24">
    <property type="entry name" value="STAS domain"/>
    <property type="match status" value="1"/>
</dbReference>
<dbReference type="Pfam" id="PF00916">
    <property type="entry name" value="Sulfate_transp"/>
    <property type="match status" value="1"/>
</dbReference>
<evidence type="ECO:0000256" key="5">
    <source>
        <dbReference type="ARBA" id="ARBA00023136"/>
    </source>
</evidence>
<dbReference type="InterPro" id="IPR011547">
    <property type="entry name" value="SLC26A/SulP_dom"/>
</dbReference>
<protein>
    <submittedName>
        <fullName evidence="9">Sulfate transporter 3.1</fullName>
    </submittedName>
</protein>
<feature type="transmembrane region" description="Helical" evidence="6">
    <location>
        <begin position="121"/>
        <end position="138"/>
    </location>
</feature>
<dbReference type="InterPro" id="IPR001902">
    <property type="entry name" value="SLC26A/SulP_fam"/>
</dbReference>
<feature type="transmembrane region" description="Helical" evidence="6">
    <location>
        <begin position="387"/>
        <end position="407"/>
    </location>
</feature>
<dbReference type="OrthoDB" id="288203at2759"/>
<sequence>MGTGSGTRVPIPDNKPFVTTLKANLKETFFPDDPFRRLKKQPLQRKLLLGLQYFVPIFEWAPRYTFKLFRADLIAGVTIASLAIPQGISYANLATLPPLIGLYSSLVPPLVYAMMGSSRDLAIGTVAVASLLFTDILGKVVSPTDNPTEYLHLAFTATFFAGLIQASLGLLRLGFIVDLLSHATIVGFMGGVATNVCFQQFKGILGLQHFTHKSDIISVLKAIFSQTHLWRWQPAILGCGFLFYMVLARFYSKRKPIYFWISAMAPLTSVILGSLIVYLTHAEKHGIQVIGHLKKGLNPPSYRDLAFGSPHLTTAIKTGAITGIIALAEGVAVGRSFALVKNYHIDGNKEMLAFGLMNIVGSTTSCYLTSGIFSKTAVNFNAGCQTVVSNIIMSIGVMLTLLFLIPFFSVTPLVVLSSIIMNAMLGLIKYEQVIHLWKVDKFDFVICICSYVGVVFGSVENGLITAVCLSVVRLLLVVARPKTLVLGNIPNTTSYRSIQHYDFAQRVSGILILQIDGPINFACTNYLRERIMRWVDEEEDRIKSCGEKSLQYVILDLGAVGSIDTSGISLMEEVQKFIERKGIKLILANPGSEVIKKIHLSNSIKTFGEEHIHLTVAEAVKACTFVVQVDV</sequence>
<dbReference type="InterPro" id="IPR018045">
    <property type="entry name" value="S04_transporter_CS"/>
</dbReference>
<dbReference type="FunFam" id="3.30.750.24:FF:000002">
    <property type="entry name" value="Sulfate transporter 31"/>
    <property type="match status" value="1"/>
</dbReference>
<feature type="transmembrane region" description="Helical" evidence="6">
    <location>
        <begin position="150"/>
        <end position="173"/>
    </location>
</feature>
<dbReference type="InterPro" id="IPR002645">
    <property type="entry name" value="STAS_dom"/>
</dbReference>
<proteinExistence type="predicted"/>
<keyword evidence="3 6" id="KW-0812">Transmembrane</keyword>
<dbReference type="PROSITE" id="PS01130">
    <property type="entry name" value="SLC26A"/>
    <property type="match status" value="1"/>
</dbReference>
<comment type="subcellular location">
    <subcellularLocation>
        <location evidence="1">Membrane</location>
        <topology evidence="1">Multi-pass membrane protein</topology>
    </subcellularLocation>
</comment>
<accession>A0A9R0JDH4</accession>
<keyword evidence="2" id="KW-0813">Transport</keyword>
<reference evidence="8" key="1">
    <citation type="journal article" date="2021" name="Nat. Commun.">
        <title>Genomic analyses provide insights into spinach domestication and the genetic basis of agronomic traits.</title>
        <authorList>
            <person name="Cai X."/>
            <person name="Sun X."/>
            <person name="Xu C."/>
            <person name="Sun H."/>
            <person name="Wang X."/>
            <person name="Ge C."/>
            <person name="Zhang Z."/>
            <person name="Wang Q."/>
            <person name="Fei Z."/>
            <person name="Jiao C."/>
            <person name="Wang Q."/>
        </authorList>
    </citation>
    <scope>NUCLEOTIDE SEQUENCE [LARGE SCALE GENOMIC DNA]</scope>
    <source>
        <strain evidence="8">cv. Varoflay</strain>
    </source>
</reference>
<evidence type="ECO:0000259" key="7">
    <source>
        <dbReference type="PROSITE" id="PS50801"/>
    </source>
</evidence>
<evidence type="ECO:0000313" key="9">
    <source>
        <dbReference type="RefSeq" id="XP_021864933.1"/>
    </source>
</evidence>
<feature type="domain" description="STAS" evidence="7">
    <location>
        <begin position="500"/>
        <end position="623"/>
    </location>
</feature>
<feature type="transmembrane region" description="Helical" evidence="6">
    <location>
        <begin position="442"/>
        <end position="457"/>
    </location>
</feature>
<dbReference type="Pfam" id="PF01740">
    <property type="entry name" value="STAS"/>
    <property type="match status" value="1"/>
</dbReference>
<dbReference type="GeneID" id="110803703"/>
<evidence type="ECO:0000256" key="6">
    <source>
        <dbReference type="SAM" id="Phobius"/>
    </source>
</evidence>
<dbReference type="GO" id="GO:0022857">
    <property type="term" value="F:transmembrane transporter activity"/>
    <property type="evidence" value="ECO:0000318"/>
    <property type="project" value="GO_Central"/>
</dbReference>
<dbReference type="AlphaFoldDB" id="A0A9R0JDH4"/>
<evidence type="ECO:0000256" key="2">
    <source>
        <dbReference type="ARBA" id="ARBA00022448"/>
    </source>
</evidence>
<reference evidence="9" key="2">
    <citation type="submission" date="2025-08" db="UniProtKB">
        <authorList>
            <consortium name="RefSeq"/>
        </authorList>
    </citation>
    <scope>IDENTIFICATION</scope>
    <source>
        <tissue evidence="9">Leaf</tissue>
    </source>
</reference>
<dbReference type="GO" id="GO:0055085">
    <property type="term" value="P:transmembrane transport"/>
    <property type="evidence" value="ECO:0000318"/>
    <property type="project" value="GO_Central"/>
</dbReference>
<dbReference type="GO" id="GO:0005886">
    <property type="term" value="C:plasma membrane"/>
    <property type="evidence" value="ECO:0000318"/>
    <property type="project" value="GO_Central"/>
</dbReference>
<dbReference type="GO" id="GO:0008271">
    <property type="term" value="F:secondary active sulfate transmembrane transporter activity"/>
    <property type="evidence" value="ECO:0007669"/>
    <property type="project" value="InterPro"/>
</dbReference>
<evidence type="ECO:0000256" key="1">
    <source>
        <dbReference type="ARBA" id="ARBA00004141"/>
    </source>
</evidence>
<evidence type="ECO:0000313" key="8">
    <source>
        <dbReference type="Proteomes" id="UP000813463"/>
    </source>
</evidence>